<evidence type="ECO:0000256" key="3">
    <source>
        <dbReference type="ARBA" id="ARBA00022692"/>
    </source>
</evidence>
<evidence type="ECO:0000256" key="2">
    <source>
        <dbReference type="ARBA" id="ARBA00006058"/>
    </source>
</evidence>
<feature type="transmembrane region" description="Helical" evidence="8">
    <location>
        <begin position="334"/>
        <end position="360"/>
    </location>
</feature>
<keyword evidence="5 8" id="KW-0472">Membrane</keyword>
<dbReference type="Proteomes" id="UP000002279">
    <property type="component" value="Chromosome 10"/>
</dbReference>
<dbReference type="GO" id="GO:0048550">
    <property type="term" value="P:negative regulation of pinocytosis"/>
    <property type="evidence" value="ECO:0007669"/>
    <property type="project" value="Ensembl"/>
</dbReference>
<dbReference type="STRING" id="9258.ENSOANP00000002719"/>
<reference evidence="9" key="2">
    <citation type="submission" date="2025-08" db="UniProtKB">
        <authorList>
            <consortium name="Ensembl"/>
        </authorList>
    </citation>
    <scope>IDENTIFICATION</scope>
    <source>
        <strain evidence="9">Glennie</strain>
    </source>
</reference>
<keyword evidence="10" id="KW-1185">Reference proteome</keyword>
<dbReference type="Ensembl" id="ENSOANT00000002720.4">
    <property type="protein sequence ID" value="ENSOANP00000002719.4"/>
    <property type="gene ID" value="ENSOANG00000001703.4"/>
</dbReference>
<dbReference type="GO" id="GO:2001287">
    <property type="term" value="P:negative regulation of caveolin-mediated endocytosis"/>
    <property type="evidence" value="ECO:0007669"/>
    <property type="project" value="Ensembl"/>
</dbReference>
<evidence type="ECO:0000256" key="4">
    <source>
        <dbReference type="ARBA" id="ARBA00022989"/>
    </source>
</evidence>
<dbReference type="HOGENOM" id="CLU_444528_0_0_1"/>
<dbReference type="eggNOG" id="KOG4331">
    <property type="taxonomic scope" value="Eukaryota"/>
</dbReference>
<dbReference type="OMA" id="ASTQQCH"/>
<evidence type="ECO:0000313" key="9">
    <source>
        <dbReference type="Ensembl" id="ENSOANP00000002719.4"/>
    </source>
</evidence>
<dbReference type="Bgee" id="ENSOANG00000001703">
    <property type="expression patterns" value="Expressed in liver and 6 other cell types or tissues"/>
</dbReference>
<dbReference type="InParanoid" id="F7F7K6"/>
<dbReference type="InterPro" id="IPR008795">
    <property type="entry name" value="Prominin"/>
</dbReference>
<dbReference type="GO" id="GO:0015485">
    <property type="term" value="F:cholesterol binding"/>
    <property type="evidence" value="ECO:0000318"/>
    <property type="project" value="GO_Central"/>
</dbReference>
<reference evidence="9 10" key="1">
    <citation type="journal article" date="2008" name="Nature">
        <title>Genome analysis of the platypus reveals unique signatures of evolution.</title>
        <authorList>
            <person name="Warren W.C."/>
            <person name="Hillier L.W."/>
            <person name="Marshall Graves J.A."/>
            <person name="Birney E."/>
            <person name="Ponting C.P."/>
            <person name="Grutzner F."/>
            <person name="Belov K."/>
            <person name="Miller W."/>
            <person name="Clarke L."/>
            <person name="Chinwalla A.T."/>
            <person name="Yang S.P."/>
            <person name="Heger A."/>
            <person name="Locke D.P."/>
            <person name="Miethke P."/>
            <person name="Waters P.D."/>
            <person name="Veyrunes F."/>
            <person name="Fulton L."/>
            <person name="Fulton B."/>
            <person name="Graves T."/>
            <person name="Wallis J."/>
            <person name="Puente X.S."/>
            <person name="Lopez-Otin C."/>
            <person name="Ordonez G.R."/>
            <person name="Eichler E.E."/>
            <person name="Chen L."/>
            <person name="Cheng Z."/>
            <person name="Deakin J.E."/>
            <person name="Alsop A."/>
            <person name="Thompson K."/>
            <person name="Kirby P."/>
            <person name="Papenfuss A.T."/>
            <person name="Wakefield M.J."/>
            <person name="Olender T."/>
            <person name="Lancet D."/>
            <person name="Huttley G.A."/>
            <person name="Smit A.F."/>
            <person name="Pask A."/>
            <person name="Temple-Smith P."/>
            <person name="Batzer M.A."/>
            <person name="Walker J.A."/>
            <person name="Konkel M.K."/>
            <person name="Harris R.S."/>
            <person name="Whittington C.M."/>
            <person name="Wong E.S."/>
            <person name="Gemmell N.J."/>
            <person name="Buschiazzo E."/>
            <person name="Vargas Jentzsch I.M."/>
            <person name="Merkel A."/>
            <person name="Schmitz J."/>
            <person name="Zemann A."/>
            <person name="Churakov G."/>
            <person name="Kriegs J.O."/>
            <person name="Brosius J."/>
            <person name="Murchison E.P."/>
            <person name="Sachidanandam R."/>
            <person name="Smith C."/>
            <person name="Hannon G.J."/>
            <person name="Tsend-Ayush E."/>
            <person name="McMillan D."/>
            <person name="Attenborough R."/>
            <person name="Rens W."/>
            <person name="Ferguson-Smith M."/>
            <person name="Lefevre C.M."/>
            <person name="Sharp J.A."/>
            <person name="Nicholas K.R."/>
            <person name="Ray D.A."/>
            <person name="Kube M."/>
            <person name="Reinhardt R."/>
            <person name="Pringle T.H."/>
            <person name="Taylor J."/>
            <person name="Jones R.C."/>
            <person name="Nixon B."/>
            <person name="Dacheux J.L."/>
            <person name="Niwa H."/>
            <person name="Sekita Y."/>
            <person name="Huang X."/>
            <person name="Stark A."/>
            <person name="Kheradpour P."/>
            <person name="Kellis M."/>
            <person name="Flicek P."/>
            <person name="Chen Y."/>
            <person name="Webber C."/>
            <person name="Hardison R."/>
            <person name="Nelson J."/>
            <person name="Hallsworth-Pepin K."/>
            <person name="Delehaunty K."/>
            <person name="Markovic C."/>
            <person name="Minx P."/>
            <person name="Feng Y."/>
            <person name="Kremitzki C."/>
            <person name="Mitreva M."/>
            <person name="Glasscock J."/>
            <person name="Wylie T."/>
            <person name="Wohldmann P."/>
            <person name="Thiru P."/>
            <person name="Nhan M.N."/>
            <person name="Pohl C.S."/>
            <person name="Smith S.M."/>
            <person name="Hou S."/>
            <person name="Nefedov M."/>
            <person name="de Jong P.J."/>
            <person name="Renfree M.B."/>
            <person name="Mardis E.R."/>
            <person name="Wilson R.K."/>
        </authorList>
    </citation>
    <scope>NUCLEOTIDE SEQUENCE [LARGE SCALE GENOMIC DNA]</scope>
    <source>
        <strain evidence="9 10">Glennie</strain>
    </source>
</reference>
<feature type="transmembrane region" description="Helical" evidence="8">
    <location>
        <begin position="381"/>
        <end position="405"/>
    </location>
</feature>
<comment type="similarity">
    <text evidence="2">Belongs to the prominin family.</text>
</comment>
<feature type="transmembrane region" description="Helical" evidence="8">
    <location>
        <begin position="67"/>
        <end position="89"/>
    </location>
</feature>
<dbReference type="GO" id="GO:0005929">
    <property type="term" value="C:cilium"/>
    <property type="evidence" value="ECO:0000318"/>
    <property type="project" value="GO_Central"/>
</dbReference>
<dbReference type="GO" id="GO:0071914">
    <property type="term" value="C:prominosome"/>
    <property type="evidence" value="ECO:0000318"/>
    <property type="project" value="GO_Central"/>
</dbReference>
<dbReference type="Pfam" id="PF05478">
    <property type="entry name" value="Prominin"/>
    <property type="match status" value="2"/>
</dbReference>
<dbReference type="PANTHER" id="PTHR22730:SF6">
    <property type="entry name" value="PROMININ-2"/>
    <property type="match status" value="1"/>
</dbReference>
<evidence type="ECO:0000256" key="5">
    <source>
        <dbReference type="ARBA" id="ARBA00023136"/>
    </source>
</evidence>
<dbReference type="GO" id="GO:0005902">
    <property type="term" value="C:microvillus"/>
    <property type="evidence" value="ECO:0000318"/>
    <property type="project" value="GO_Central"/>
</dbReference>
<keyword evidence="7" id="KW-0175">Coiled coil</keyword>
<proteinExistence type="inferred from homology"/>
<dbReference type="GeneTree" id="ENSGT00530000063586"/>
<feature type="coiled-coil region" evidence="7">
    <location>
        <begin position="486"/>
        <end position="513"/>
    </location>
</feature>
<comment type="subcellular location">
    <subcellularLocation>
        <location evidence="1">Cell projection</location>
        <location evidence="1">Microvillus membrane</location>
        <topology evidence="1">Multi-pass membrane protein</topology>
    </subcellularLocation>
</comment>
<sequence>ALNEPSSVRASEVVRYEAGYVVCAVIAGLFLLVVPTVGLCFCCCRCRRRCGGRVKAERKSLACERGCLMACLLLTTLVLLAGAVCALVTNQRTHEEMEPGLGAVPDTLRALQRLVSEVPQVSAARWPVRPPPTPIHVGENLGASLHAQLQATVYRALATVRNTGQALQVSLRHLQAVNASSGAGRERQGALESALRQHRDRLLPLLGEARCSGCAEALRLARGLELGANFSQIPPSSWGTHSPSSPQRFCLSTVPLFQENSTFNALPILASVQTARVVHDLKKALDHIPEEVASLSRGFPGSEAAGRWSRALEEAENGSRPYLREVQRCEQYRWILSCILCSVLLLIVLCNLLGLALGAWGLAAREDSSQSEAKGECGARCLMAGVGLSFLFSGPFILLVFATFLPGGNVQTLLCRSWESHELYQFVDTPGNLPPSVNLSRLLGLKRDVSVASAYQQCKAGAALWEVLQLNGSYDLERHLDVSQYTAKLQKDLRELQVDVKELDLLNAAARRDLTKLQASGLDHIDYPGFLAQVCPGFATPRGRGTPSLCCWPFFHPCPGGSDRTESECFLNRQLDYFSQYLSWVRQTVTQQIATCKPLSRALDNAQVILCDLIADPWNAFWFCLAWCTFLLIPSMIFAIKMTKHFRPIRKRLSSTSSEETQLFHIPRVTSLKL</sequence>
<dbReference type="GO" id="GO:0009986">
    <property type="term" value="C:cell surface"/>
    <property type="evidence" value="ECO:0000318"/>
    <property type="project" value="GO_Central"/>
</dbReference>
<feature type="transmembrane region" description="Helical" evidence="8">
    <location>
        <begin position="18"/>
        <end position="46"/>
    </location>
</feature>
<dbReference type="AlphaFoldDB" id="F7F7K6"/>
<dbReference type="GO" id="GO:0016324">
    <property type="term" value="C:apical plasma membrane"/>
    <property type="evidence" value="ECO:0000318"/>
    <property type="project" value="GO_Central"/>
</dbReference>
<organism evidence="9 10">
    <name type="scientific">Ornithorhynchus anatinus</name>
    <name type="common">Duckbill platypus</name>
    <dbReference type="NCBI Taxonomy" id="9258"/>
    <lineage>
        <taxon>Eukaryota</taxon>
        <taxon>Metazoa</taxon>
        <taxon>Chordata</taxon>
        <taxon>Craniata</taxon>
        <taxon>Vertebrata</taxon>
        <taxon>Euteleostomi</taxon>
        <taxon>Mammalia</taxon>
        <taxon>Monotremata</taxon>
        <taxon>Ornithorhynchidae</taxon>
        <taxon>Ornithorhynchus</taxon>
    </lineage>
</organism>
<reference evidence="9" key="3">
    <citation type="submission" date="2025-09" db="UniProtKB">
        <authorList>
            <consortium name="Ensembl"/>
        </authorList>
    </citation>
    <scope>IDENTIFICATION</scope>
    <source>
        <strain evidence="9">Glennie</strain>
    </source>
</reference>
<evidence type="ECO:0000256" key="6">
    <source>
        <dbReference type="ARBA" id="ARBA00023180"/>
    </source>
</evidence>
<dbReference type="GO" id="GO:0031528">
    <property type="term" value="C:microvillus membrane"/>
    <property type="evidence" value="ECO:0007669"/>
    <property type="project" value="UniProtKB-SubCell"/>
</dbReference>
<evidence type="ECO:0000256" key="8">
    <source>
        <dbReference type="SAM" id="Phobius"/>
    </source>
</evidence>
<evidence type="ECO:0000256" key="1">
    <source>
        <dbReference type="ARBA" id="ARBA00004475"/>
    </source>
</evidence>
<gene>
    <name evidence="9" type="primary">PROM2</name>
</gene>
<keyword evidence="6" id="KW-0325">Glycoprotein</keyword>
<name>F7F7K6_ORNAN</name>
<dbReference type="GO" id="GO:0031346">
    <property type="term" value="P:positive regulation of cell projection organization"/>
    <property type="evidence" value="ECO:0007669"/>
    <property type="project" value="Ensembl"/>
</dbReference>
<feature type="transmembrane region" description="Helical" evidence="8">
    <location>
        <begin position="620"/>
        <end position="640"/>
    </location>
</feature>
<dbReference type="FunCoup" id="F7F7K6">
    <property type="interactions" value="99"/>
</dbReference>
<accession>F7F7K6</accession>
<evidence type="ECO:0000313" key="10">
    <source>
        <dbReference type="Proteomes" id="UP000002279"/>
    </source>
</evidence>
<protein>
    <submittedName>
        <fullName evidence="9">Prominin 2</fullName>
    </submittedName>
</protein>
<dbReference type="PANTHER" id="PTHR22730">
    <property type="entry name" value="PROMININ PROM PROTEIN"/>
    <property type="match status" value="1"/>
</dbReference>
<keyword evidence="3 8" id="KW-0812">Transmembrane</keyword>
<evidence type="ECO:0000256" key="7">
    <source>
        <dbReference type="SAM" id="Coils"/>
    </source>
</evidence>
<keyword evidence="4 8" id="KW-1133">Transmembrane helix</keyword>